<evidence type="ECO:0000313" key="2">
    <source>
        <dbReference type="EMBL" id="ORC86333.1"/>
    </source>
</evidence>
<dbReference type="PROSITE" id="PS50181">
    <property type="entry name" value="FBOX"/>
    <property type="match status" value="1"/>
</dbReference>
<evidence type="ECO:0000259" key="1">
    <source>
        <dbReference type="PROSITE" id="PS50181"/>
    </source>
</evidence>
<dbReference type="VEuPathDB" id="TriTrypDB:TM35_000292150"/>
<dbReference type="SMART" id="SM00256">
    <property type="entry name" value="FBOX"/>
    <property type="match status" value="1"/>
</dbReference>
<reference evidence="2 3" key="1">
    <citation type="submission" date="2017-03" db="EMBL/GenBank/DDBJ databases">
        <title>An alternative strategy for trypanosome survival in the mammalian bloodstream revealed through genome and transcriptome analysis of the ubiquitous bovine parasite Trypanosoma (Megatrypanum) theileri.</title>
        <authorList>
            <person name="Kelly S."/>
            <person name="Ivens A."/>
            <person name="Mott A."/>
            <person name="O'Neill E."/>
            <person name="Emms D."/>
            <person name="Macleod O."/>
            <person name="Voorheis P."/>
            <person name="Matthews J."/>
            <person name="Matthews K."/>
            <person name="Carrington M."/>
        </authorList>
    </citation>
    <scope>NUCLEOTIDE SEQUENCE [LARGE SCALE GENOMIC DNA]</scope>
    <source>
        <strain evidence="2">Edinburgh</strain>
    </source>
</reference>
<dbReference type="OrthoDB" id="242419at2759"/>
<evidence type="ECO:0000313" key="3">
    <source>
        <dbReference type="Proteomes" id="UP000192257"/>
    </source>
</evidence>
<dbReference type="EMBL" id="NBCO01000029">
    <property type="protein sequence ID" value="ORC86333.1"/>
    <property type="molecule type" value="Genomic_DNA"/>
</dbReference>
<comment type="caution">
    <text evidence="2">The sequence shown here is derived from an EMBL/GenBank/DDBJ whole genome shotgun (WGS) entry which is preliminary data.</text>
</comment>
<organism evidence="2 3">
    <name type="scientific">Trypanosoma theileri</name>
    <dbReference type="NCBI Taxonomy" id="67003"/>
    <lineage>
        <taxon>Eukaryota</taxon>
        <taxon>Discoba</taxon>
        <taxon>Euglenozoa</taxon>
        <taxon>Kinetoplastea</taxon>
        <taxon>Metakinetoplastina</taxon>
        <taxon>Trypanosomatida</taxon>
        <taxon>Trypanosomatidae</taxon>
        <taxon>Trypanosoma</taxon>
    </lineage>
</organism>
<dbReference type="CDD" id="cd09917">
    <property type="entry name" value="F-box_SF"/>
    <property type="match status" value="1"/>
</dbReference>
<accession>A0A1X0NPC2</accession>
<dbReference type="SUPFAM" id="SSF81383">
    <property type="entry name" value="F-box domain"/>
    <property type="match status" value="1"/>
</dbReference>
<name>A0A1X0NPC2_9TRYP</name>
<feature type="domain" description="F-box" evidence="1">
    <location>
        <begin position="299"/>
        <end position="348"/>
    </location>
</feature>
<dbReference type="GeneID" id="39988152"/>
<dbReference type="InterPro" id="IPR001810">
    <property type="entry name" value="F-box_dom"/>
</dbReference>
<dbReference type="RefSeq" id="XP_028880399.1">
    <property type="nucleotide sequence ID" value="XM_029028372.1"/>
</dbReference>
<gene>
    <name evidence="2" type="ORF">TM35_000292150</name>
</gene>
<dbReference type="Pfam" id="PF00646">
    <property type="entry name" value="F-box"/>
    <property type="match status" value="1"/>
</dbReference>
<dbReference type="InterPro" id="IPR036047">
    <property type="entry name" value="F-box-like_dom_sf"/>
</dbReference>
<dbReference type="AlphaFoldDB" id="A0A1X0NPC2"/>
<proteinExistence type="predicted"/>
<keyword evidence="3" id="KW-1185">Reference proteome</keyword>
<sequence>MPHFFSESSVAFLERYQFIPRRREGRHADKRAVPTDGLSLMDVMLHTNSIFTIFFRLRKMYGHAEEEEEVVVGRMVSSTETEMENLSHMARHLQADMADFDVGLSEEVLAPTLLSFLDFYLDHSTTLTSLHQTLRAFFETTPYISELEDNIDTETPFHSNIALLFFKLAKALLYSQTIKYAPLEVSNEVVTCEPPLLPWLYSIAEYTTVMPTWYWRTAQHPRTTCLLIKKVKVHRGRSNNNNNNSTSSSSCKDIINNDEDAITFSHLFQRVPRKRCRIEYGFDISSTGEEHIKDRPAYSPGILPLPYDVQKMILEYLSPRALSAAISVCVLWRRLIRRSATMCFYLRASHIITREFFKFMRDDWGQAWIRVNELTTVQRLNLNYMLLGQFERHLQQWRESIPSLEDFVIHLYNERGPKSCEWKMLEGMWSAIEMEIKIFPFMALRNAEFPTLLYNGSSTCLCGKLSQMVTLSQLRQLLLWMRCTERIASPLLVELAVQRSLLLGAANQSPPTTP</sequence>
<protein>
    <recommendedName>
        <fullName evidence="1">F-box domain-containing protein</fullName>
    </recommendedName>
</protein>
<dbReference type="Proteomes" id="UP000192257">
    <property type="component" value="Unassembled WGS sequence"/>
</dbReference>